<dbReference type="Pfam" id="PF02687">
    <property type="entry name" value="FtsX"/>
    <property type="match status" value="1"/>
</dbReference>
<evidence type="ECO:0000256" key="5">
    <source>
        <dbReference type="ARBA" id="ARBA00022989"/>
    </source>
</evidence>
<feature type="transmembrane region" description="Helical" evidence="7">
    <location>
        <begin position="283"/>
        <end position="306"/>
    </location>
</feature>
<keyword evidence="6 7" id="KW-0472">Membrane</keyword>
<evidence type="ECO:0000256" key="2">
    <source>
        <dbReference type="ARBA" id="ARBA00022448"/>
    </source>
</evidence>
<evidence type="ECO:0000313" key="10">
    <source>
        <dbReference type="EMBL" id="QJW97825.1"/>
    </source>
</evidence>
<sequence length="406" mass="43762">MTPFRLAWANLVHKRTRTLIAAAGVAFAVVLVFMELGMLGGVGRTATMLYDKLQFDLLVTSAEYLDLSRPGEFPRTRLAQARVDGVGEVLPLLFGPAEWRAPPSKSLFGSPITGGGPLTLSVVAAPPERLAQVFLVGPNGVFPSADEARDSGRRLSRLDTVLLDRRSKPEYGDVEPLRALPPDGTGGAAVRLNGQRASVVGGFELGTGFSWNGLLMTSEETFQRFTMRPADAVNFGLVKVKPGTDPTTVQARLRAALPPDVKVYTRDEINSDERRYWLRLTSVGQFLIVAVVLAVAVGVIFVYQMMAADIRNMLPEYATVKALGYRPPYLTGVVLWQALLLALLGYVPGFVAALGLYYVATNYGGIPTGMTVEIAASVLVLTCVMCLASGLFAVRKVHTADPADLF</sequence>
<dbReference type="PIRSF" id="PIRSF031773">
    <property type="entry name" value="DevC"/>
    <property type="match status" value="1"/>
</dbReference>
<dbReference type="GO" id="GO:0005886">
    <property type="term" value="C:plasma membrane"/>
    <property type="evidence" value="ECO:0007669"/>
    <property type="project" value="UniProtKB-SubCell"/>
</dbReference>
<comment type="subcellular location">
    <subcellularLocation>
        <location evidence="1">Cell membrane</location>
        <topology evidence="1">Multi-pass membrane protein</topology>
    </subcellularLocation>
</comment>
<dbReference type="Pfam" id="PF12704">
    <property type="entry name" value="MacB_PCD"/>
    <property type="match status" value="1"/>
</dbReference>
<protein>
    <submittedName>
        <fullName evidence="10">Uncharacterized protein</fullName>
    </submittedName>
</protein>
<keyword evidence="4 7" id="KW-0812">Transmembrane</keyword>
<keyword evidence="5 7" id="KW-1133">Transmembrane helix</keyword>
<name>A0A6M5YUU2_9BACT</name>
<evidence type="ECO:0000259" key="8">
    <source>
        <dbReference type="Pfam" id="PF02687"/>
    </source>
</evidence>
<evidence type="ECO:0000256" key="6">
    <source>
        <dbReference type="ARBA" id="ARBA00023136"/>
    </source>
</evidence>
<organism evidence="10 11">
    <name type="scientific">Frigoriglobus tundricola</name>
    <dbReference type="NCBI Taxonomy" id="2774151"/>
    <lineage>
        <taxon>Bacteria</taxon>
        <taxon>Pseudomonadati</taxon>
        <taxon>Planctomycetota</taxon>
        <taxon>Planctomycetia</taxon>
        <taxon>Gemmatales</taxon>
        <taxon>Gemmataceae</taxon>
        <taxon>Frigoriglobus</taxon>
    </lineage>
</organism>
<feature type="domain" description="MacB-like periplasmic core" evidence="9">
    <location>
        <begin position="18"/>
        <end position="255"/>
    </location>
</feature>
<reference evidence="11" key="1">
    <citation type="submission" date="2020-05" db="EMBL/GenBank/DDBJ databases">
        <title>Frigoriglobus tundricola gen. nov., sp. nov., a psychrotolerant cellulolytic planctomycete of the family Gemmataceae with two divergent copies of 16S rRNA gene.</title>
        <authorList>
            <person name="Kulichevskaya I.S."/>
            <person name="Ivanova A.A."/>
            <person name="Naumoff D.G."/>
            <person name="Beletsky A.V."/>
            <person name="Rijpstra W.I.C."/>
            <person name="Sinninghe Damste J.S."/>
            <person name="Mardanov A.V."/>
            <person name="Ravin N.V."/>
            <person name="Dedysh S.N."/>
        </authorList>
    </citation>
    <scope>NUCLEOTIDE SEQUENCE [LARGE SCALE GENOMIC DNA]</scope>
    <source>
        <strain evidence="11">PL17</strain>
    </source>
</reference>
<accession>A0A6M5YUU2</accession>
<dbReference type="PANTHER" id="PTHR43738:SF1">
    <property type="entry name" value="HEMIN TRANSPORT SYSTEM PERMEASE PROTEIN HRTB-RELATED"/>
    <property type="match status" value="1"/>
</dbReference>
<keyword evidence="11" id="KW-1185">Reference proteome</keyword>
<dbReference type="RefSeq" id="WP_171473129.1">
    <property type="nucleotide sequence ID" value="NZ_CP053452.2"/>
</dbReference>
<dbReference type="EMBL" id="CP053452">
    <property type="protein sequence ID" value="QJW97825.1"/>
    <property type="molecule type" value="Genomic_DNA"/>
</dbReference>
<dbReference type="PANTHER" id="PTHR43738">
    <property type="entry name" value="ABC TRANSPORTER, MEMBRANE PROTEIN"/>
    <property type="match status" value="1"/>
</dbReference>
<evidence type="ECO:0000256" key="4">
    <source>
        <dbReference type="ARBA" id="ARBA00022692"/>
    </source>
</evidence>
<evidence type="ECO:0000256" key="7">
    <source>
        <dbReference type="SAM" id="Phobius"/>
    </source>
</evidence>
<dbReference type="Proteomes" id="UP000503447">
    <property type="component" value="Chromosome"/>
</dbReference>
<keyword evidence="2" id="KW-0813">Transport</keyword>
<dbReference type="InterPro" id="IPR005891">
    <property type="entry name" value="DevC"/>
</dbReference>
<proteinExistence type="predicted"/>
<feature type="transmembrane region" description="Helical" evidence="7">
    <location>
        <begin position="334"/>
        <end position="360"/>
    </location>
</feature>
<feature type="transmembrane region" description="Helical" evidence="7">
    <location>
        <begin position="372"/>
        <end position="394"/>
    </location>
</feature>
<evidence type="ECO:0000256" key="1">
    <source>
        <dbReference type="ARBA" id="ARBA00004651"/>
    </source>
</evidence>
<dbReference type="InterPro" id="IPR003838">
    <property type="entry name" value="ABC3_permease_C"/>
</dbReference>
<evidence type="ECO:0000256" key="3">
    <source>
        <dbReference type="ARBA" id="ARBA00022475"/>
    </source>
</evidence>
<feature type="domain" description="ABC3 transporter permease C-terminal" evidence="8">
    <location>
        <begin position="288"/>
        <end position="399"/>
    </location>
</feature>
<dbReference type="InterPro" id="IPR025857">
    <property type="entry name" value="MacB_PCD"/>
</dbReference>
<feature type="transmembrane region" description="Helical" evidence="7">
    <location>
        <begin position="20"/>
        <end position="42"/>
    </location>
</feature>
<dbReference type="InterPro" id="IPR051125">
    <property type="entry name" value="ABC-4/HrtB_transporter"/>
</dbReference>
<keyword evidence="3" id="KW-1003">Cell membrane</keyword>
<evidence type="ECO:0000259" key="9">
    <source>
        <dbReference type="Pfam" id="PF12704"/>
    </source>
</evidence>
<dbReference type="AlphaFoldDB" id="A0A6M5YUU2"/>
<dbReference type="KEGG" id="ftj:FTUN_5405"/>
<gene>
    <name evidence="10" type="ORF">FTUN_5405</name>
</gene>
<evidence type="ECO:0000313" key="11">
    <source>
        <dbReference type="Proteomes" id="UP000503447"/>
    </source>
</evidence>